<dbReference type="RefSeq" id="WP_048702940.1">
    <property type="nucleotide sequence ID" value="NZ_CP014646.1"/>
</dbReference>
<gene>
    <name evidence="1" type="ORF">AC731_007020</name>
</gene>
<organism evidence="1 2">
    <name type="scientific">Thauera humireducens</name>
    <dbReference type="NCBI Taxonomy" id="1134435"/>
    <lineage>
        <taxon>Bacteria</taxon>
        <taxon>Pseudomonadati</taxon>
        <taxon>Pseudomonadota</taxon>
        <taxon>Betaproteobacteria</taxon>
        <taxon>Rhodocyclales</taxon>
        <taxon>Zoogloeaceae</taxon>
        <taxon>Thauera</taxon>
    </lineage>
</organism>
<evidence type="ECO:0000313" key="1">
    <source>
        <dbReference type="EMBL" id="AMO36713.1"/>
    </source>
</evidence>
<accession>A0A127K425</accession>
<name>A0A127K425_9RHOO</name>
<protein>
    <submittedName>
        <fullName evidence="1">Uncharacterized protein</fullName>
    </submittedName>
</protein>
<dbReference type="Proteomes" id="UP000036902">
    <property type="component" value="Chromosome"/>
</dbReference>
<dbReference type="EMBL" id="CP014646">
    <property type="protein sequence ID" value="AMO36713.1"/>
    <property type="molecule type" value="Genomic_DNA"/>
</dbReference>
<keyword evidence="2" id="KW-1185">Reference proteome</keyword>
<dbReference type="KEGG" id="thu:AC731_007020"/>
<dbReference type="AlphaFoldDB" id="A0A127K425"/>
<sequence length="73" mass="7938">MSTDFQQAKEAVRRLHAYTLNAESAADVATRMQADADSPFHSFDAIAHATTLQNLIDGLLESAMSATDEELPE</sequence>
<proteinExistence type="predicted"/>
<dbReference type="STRING" id="1134435.AC731_007020"/>
<evidence type="ECO:0000313" key="2">
    <source>
        <dbReference type="Proteomes" id="UP000036902"/>
    </source>
</evidence>
<reference evidence="2" key="1">
    <citation type="submission" date="2016-03" db="EMBL/GenBank/DDBJ databases">
        <authorList>
            <person name="Ma C."/>
            <person name="Zhou S."/>
            <person name="Yang G."/>
        </authorList>
    </citation>
    <scope>NUCLEOTIDE SEQUENCE [LARGE SCALE GENOMIC DNA]</scope>
    <source>
        <strain evidence="2">SgZ-1</strain>
    </source>
</reference>